<proteinExistence type="predicted"/>
<protein>
    <submittedName>
        <fullName evidence="1">Uncharacterized protein</fullName>
    </submittedName>
</protein>
<sequence>MSLPLGFIHVDGLALKKESPCIPAFSPAFLKLTEVPDIATGARDVFCVCGVFLTPASVPSIFEVTSGLVFTSRITFCAKYSTRAICVSFSKIFSSASSFALSAP</sequence>
<comment type="caution">
    <text evidence="1">The sequence shown here is derived from an EMBL/GenBank/DDBJ whole genome shotgun (WGS) entry which is preliminary data.</text>
</comment>
<organism evidence="1 2">
    <name type="scientific">Zancudomyces culisetae</name>
    <name type="common">Gut fungus</name>
    <name type="synonym">Smittium culisetae</name>
    <dbReference type="NCBI Taxonomy" id="1213189"/>
    <lineage>
        <taxon>Eukaryota</taxon>
        <taxon>Fungi</taxon>
        <taxon>Fungi incertae sedis</taxon>
        <taxon>Zoopagomycota</taxon>
        <taxon>Kickxellomycotina</taxon>
        <taxon>Harpellomycetes</taxon>
        <taxon>Harpellales</taxon>
        <taxon>Legeriomycetaceae</taxon>
        <taxon>Zancudomyces</taxon>
    </lineage>
</organism>
<gene>
    <name evidence="1" type="ORF">AX774_g2351</name>
</gene>
<keyword evidence="2" id="KW-1185">Reference proteome</keyword>
<dbReference type="EMBL" id="LSSK01000248">
    <property type="protein sequence ID" value="OMH84124.1"/>
    <property type="molecule type" value="Genomic_DNA"/>
</dbReference>
<dbReference type="Proteomes" id="UP000188320">
    <property type="component" value="Unassembled WGS sequence"/>
</dbReference>
<evidence type="ECO:0000313" key="1">
    <source>
        <dbReference type="EMBL" id="OMH84124.1"/>
    </source>
</evidence>
<reference evidence="2" key="1">
    <citation type="submission" date="2017-01" db="EMBL/GenBank/DDBJ databases">
        <authorList>
            <person name="Wang Y."/>
            <person name="White M."/>
            <person name="Kvist S."/>
            <person name="Moncalvo J.-M."/>
        </authorList>
    </citation>
    <scope>NUCLEOTIDE SEQUENCE [LARGE SCALE GENOMIC DNA]</scope>
    <source>
        <strain evidence="2">COL-18-3</strain>
    </source>
</reference>
<dbReference type="AlphaFoldDB" id="A0A1R1PT59"/>
<name>A0A1R1PT59_ZANCU</name>
<evidence type="ECO:0000313" key="2">
    <source>
        <dbReference type="Proteomes" id="UP000188320"/>
    </source>
</evidence>
<accession>A0A1R1PT59</accession>